<dbReference type="CDD" id="cd03875">
    <property type="entry name" value="M28_Fxna_like"/>
    <property type="match status" value="1"/>
</dbReference>
<keyword evidence="5" id="KW-0926">Vacuole</keyword>
<dbReference type="Gene3D" id="3.40.630.10">
    <property type="entry name" value="Zn peptidases"/>
    <property type="match status" value="1"/>
</dbReference>
<feature type="compositionally biased region" description="Acidic residues" evidence="16">
    <location>
        <begin position="584"/>
        <end position="598"/>
    </location>
</feature>
<feature type="transmembrane region" description="Helical" evidence="17">
    <location>
        <begin position="529"/>
        <end position="548"/>
    </location>
</feature>
<dbReference type="InterPro" id="IPR053975">
    <property type="entry name" value="PFF1_C"/>
</dbReference>
<dbReference type="InterPro" id="IPR048024">
    <property type="entry name" value="Fxna-like_M28_dom"/>
</dbReference>
<evidence type="ECO:0000256" key="7">
    <source>
        <dbReference type="ARBA" id="ARBA00022692"/>
    </source>
</evidence>
<dbReference type="InterPro" id="IPR007484">
    <property type="entry name" value="Peptidase_M28"/>
</dbReference>
<feature type="transmembrane region" description="Helical" evidence="17">
    <location>
        <begin position="468"/>
        <end position="485"/>
    </location>
</feature>
<dbReference type="GeneID" id="28738784"/>
<dbReference type="EMBL" id="LFJN01000004">
    <property type="protein sequence ID" value="KPI43952.1"/>
    <property type="molecule type" value="Genomic_DNA"/>
</dbReference>
<comment type="subcellular location">
    <subcellularLocation>
        <location evidence="3">Vacuole membrane</location>
        <topology evidence="3">Multi-pass membrane protein</topology>
    </subcellularLocation>
</comment>
<evidence type="ECO:0000256" key="8">
    <source>
        <dbReference type="ARBA" id="ARBA00022723"/>
    </source>
</evidence>
<evidence type="ECO:0000256" key="2">
    <source>
        <dbReference type="ARBA" id="ARBA00003273"/>
    </source>
</evidence>
<feature type="transmembrane region" description="Helical" evidence="17">
    <location>
        <begin position="716"/>
        <end position="735"/>
    </location>
</feature>
<evidence type="ECO:0000256" key="12">
    <source>
        <dbReference type="ARBA" id="ARBA00023049"/>
    </source>
</evidence>
<comment type="cofactor">
    <cofactor evidence="1">
        <name>Zn(2+)</name>
        <dbReference type="ChEBI" id="CHEBI:29105"/>
    </cofactor>
</comment>
<keyword evidence="9 15" id="KW-0378">Hydrolase</keyword>
<organism evidence="21 22">
    <name type="scientific">Cyphellophora attinorum</name>
    <dbReference type="NCBI Taxonomy" id="1664694"/>
    <lineage>
        <taxon>Eukaryota</taxon>
        <taxon>Fungi</taxon>
        <taxon>Dikarya</taxon>
        <taxon>Ascomycota</taxon>
        <taxon>Pezizomycotina</taxon>
        <taxon>Eurotiomycetes</taxon>
        <taxon>Chaetothyriomycetidae</taxon>
        <taxon>Chaetothyriales</taxon>
        <taxon>Cyphellophoraceae</taxon>
        <taxon>Cyphellophora</taxon>
    </lineage>
</organism>
<dbReference type="VEuPathDB" id="FungiDB:AB675_6601"/>
<keyword evidence="12" id="KW-0482">Metalloprotease</keyword>
<dbReference type="EC" id="3.4.-.-" evidence="15"/>
<evidence type="ECO:0000256" key="15">
    <source>
        <dbReference type="RuleBase" id="RU361240"/>
    </source>
</evidence>
<dbReference type="STRING" id="1664694.A0A0N1P0Q8"/>
<evidence type="ECO:0000313" key="22">
    <source>
        <dbReference type="Proteomes" id="UP000038010"/>
    </source>
</evidence>
<evidence type="ECO:0000256" key="9">
    <source>
        <dbReference type="ARBA" id="ARBA00022801"/>
    </source>
</evidence>
<dbReference type="InterPro" id="IPR053976">
    <property type="entry name" value="PFF1_TM"/>
</dbReference>
<evidence type="ECO:0000256" key="14">
    <source>
        <dbReference type="ARBA" id="ARBA00023180"/>
    </source>
</evidence>
<dbReference type="GO" id="GO:0008235">
    <property type="term" value="F:metalloexopeptidase activity"/>
    <property type="evidence" value="ECO:0007669"/>
    <property type="project" value="InterPro"/>
</dbReference>
<feature type="compositionally biased region" description="Basic and acidic residues" evidence="16">
    <location>
        <begin position="617"/>
        <end position="629"/>
    </location>
</feature>
<proteinExistence type="inferred from homology"/>
<feature type="domain" description="Vacuolar membrane protease transmembrane" evidence="20">
    <location>
        <begin position="435"/>
        <end position="714"/>
    </location>
</feature>
<dbReference type="GO" id="GO:0005774">
    <property type="term" value="C:vacuolar membrane"/>
    <property type="evidence" value="ECO:0007669"/>
    <property type="project" value="UniProtKB-SubCell"/>
</dbReference>
<feature type="domain" description="Vacuolar membrane protease C-terminal" evidence="19">
    <location>
        <begin position="741"/>
        <end position="953"/>
    </location>
</feature>
<protein>
    <recommendedName>
        <fullName evidence="15">Peptide hydrolase</fullName>
        <ecNumber evidence="15">3.4.-.-</ecNumber>
    </recommendedName>
</protein>
<keyword evidence="11 17" id="KW-1133">Transmembrane helix</keyword>
<name>A0A0N1P0Q8_9EURO</name>
<evidence type="ECO:0000256" key="4">
    <source>
        <dbReference type="ARBA" id="ARBA00010918"/>
    </source>
</evidence>
<feature type="transmembrane region" description="Helical" evidence="17">
    <location>
        <begin position="684"/>
        <end position="704"/>
    </location>
</feature>
<evidence type="ECO:0000259" key="18">
    <source>
        <dbReference type="Pfam" id="PF04389"/>
    </source>
</evidence>
<evidence type="ECO:0000259" key="19">
    <source>
        <dbReference type="Pfam" id="PF22250"/>
    </source>
</evidence>
<gene>
    <name evidence="21" type="ORF">AB675_6601</name>
</gene>
<keyword evidence="22" id="KW-1185">Reference proteome</keyword>
<dbReference type="InterPro" id="IPR045175">
    <property type="entry name" value="M28_fam"/>
</dbReference>
<dbReference type="Proteomes" id="UP000038010">
    <property type="component" value="Unassembled WGS sequence"/>
</dbReference>
<feature type="transmembrane region" description="Helical" evidence="17">
    <location>
        <begin position="380"/>
        <end position="405"/>
    </location>
</feature>
<evidence type="ECO:0000256" key="11">
    <source>
        <dbReference type="ARBA" id="ARBA00022989"/>
    </source>
</evidence>
<keyword evidence="7 17" id="KW-0812">Transmembrane</keyword>
<evidence type="ECO:0000256" key="10">
    <source>
        <dbReference type="ARBA" id="ARBA00022833"/>
    </source>
</evidence>
<evidence type="ECO:0000256" key="16">
    <source>
        <dbReference type="SAM" id="MobiDB-lite"/>
    </source>
</evidence>
<feature type="transmembrane region" description="Helical" evidence="17">
    <location>
        <begin position="434"/>
        <end position="456"/>
    </location>
</feature>
<feature type="transmembrane region" description="Helical" evidence="17">
    <location>
        <begin position="12"/>
        <end position="33"/>
    </location>
</feature>
<dbReference type="OrthoDB" id="10257471at2759"/>
<evidence type="ECO:0000313" key="21">
    <source>
        <dbReference type="EMBL" id="KPI43952.1"/>
    </source>
</evidence>
<comment type="similarity">
    <text evidence="4 15">Belongs to the peptidase M28 family.</text>
</comment>
<evidence type="ECO:0000256" key="13">
    <source>
        <dbReference type="ARBA" id="ARBA00023136"/>
    </source>
</evidence>
<comment type="caution">
    <text evidence="21">The sequence shown here is derived from an EMBL/GenBank/DDBJ whole genome shotgun (WGS) entry which is preliminary data.</text>
</comment>
<dbReference type="PANTHER" id="PTHR12147:SF58">
    <property type="entry name" value="VACUOLAR MEMBRANE PROTEASE"/>
    <property type="match status" value="1"/>
</dbReference>
<evidence type="ECO:0000256" key="3">
    <source>
        <dbReference type="ARBA" id="ARBA00004128"/>
    </source>
</evidence>
<comment type="function">
    <text evidence="2">May be involved in vacuolar sorting and osmoregulation.</text>
</comment>
<dbReference type="GO" id="GO:0046872">
    <property type="term" value="F:metal ion binding"/>
    <property type="evidence" value="ECO:0007669"/>
    <property type="project" value="UniProtKB-KW"/>
</dbReference>
<feature type="region of interest" description="Disordered" evidence="16">
    <location>
        <begin position="570"/>
        <end position="638"/>
    </location>
</feature>
<keyword evidence="14" id="KW-0325">Glycoprotein</keyword>
<reference evidence="21 22" key="1">
    <citation type="submission" date="2015-06" db="EMBL/GenBank/DDBJ databases">
        <title>Draft genome of the ant-associated black yeast Phialophora attae CBS 131958.</title>
        <authorList>
            <person name="Moreno L.F."/>
            <person name="Stielow B.J."/>
            <person name="de Hoog S."/>
            <person name="Vicente V.A."/>
            <person name="Weiss V.A."/>
            <person name="de Vries M."/>
            <person name="Cruz L.M."/>
            <person name="Souza E.M."/>
        </authorList>
    </citation>
    <scope>NUCLEOTIDE SEQUENCE [LARGE SCALE GENOMIC DNA]</scope>
    <source>
        <strain evidence="21 22">CBS 131958</strain>
    </source>
</reference>
<dbReference type="GO" id="GO:0006508">
    <property type="term" value="P:proteolysis"/>
    <property type="evidence" value="ECO:0007669"/>
    <property type="project" value="UniProtKB-KW"/>
</dbReference>
<evidence type="ECO:0000259" key="20">
    <source>
        <dbReference type="Pfam" id="PF22251"/>
    </source>
</evidence>
<dbReference type="SUPFAM" id="SSF53187">
    <property type="entry name" value="Zn-dependent exopeptidases"/>
    <property type="match status" value="1"/>
</dbReference>
<dbReference type="Pfam" id="PF22250">
    <property type="entry name" value="PFF1_C"/>
    <property type="match status" value="1"/>
</dbReference>
<dbReference type="RefSeq" id="XP_018003915.1">
    <property type="nucleotide sequence ID" value="XM_018146904.1"/>
</dbReference>
<keyword evidence="10 15" id="KW-0862">Zinc</keyword>
<accession>A0A0N1P0Q8</accession>
<feature type="transmembrane region" description="Helical" evidence="17">
    <location>
        <begin position="649"/>
        <end position="672"/>
    </location>
</feature>
<dbReference type="PANTHER" id="PTHR12147">
    <property type="entry name" value="METALLOPEPTIDASE M28 FAMILY MEMBER"/>
    <property type="match status" value="1"/>
</dbReference>
<keyword evidence="8 15" id="KW-0479">Metal-binding</keyword>
<dbReference type="FunFam" id="3.40.630.10:FF:000057">
    <property type="entry name" value="Vacuolar membrane protease"/>
    <property type="match status" value="1"/>
</dbReference>
<dbReference type="AlphaFoldDB" id="A0A0N1P0Q8"/>
<evidence type="ECO:0000256" key="6">
    <source>
        <dbReference type="ARBA" id="ARBA00022670"/>
    </source>
</evidence>
<sequence length="960" mass="106752">MAKLSNPLAFSRGPVTLIVSVVLIAVLVPLIVVQTGVPSAPRNARPVQGIDLDEAWLDLRRLTASYHPYNSRANDEAHDWLLGRLQQIAKENSNTTSATSTQIAHIFDDDVSNLTYSTSGRPSEPGSGTSVYFEAKNVIAYIPGKEDDPEWLSAAEIPPQHRKCLLVNAHYDSVSSGYGATDDGMGVITLIQLFKYYTMSGNTPEHGIVLLFNDGEEDFLNGANVFSQHPTSKLVSSFLNLEGAGAGGRAAMFRSTDAEITKAYANSPHPWGTSMLADGFNRGLVRSQTDYVVFNGVMGLRGLDVAFMKPRARYHTNQDDIQHTSKSSLWHMLSAALVTTKKLSSHPLETNLKAGKTPGHQGVWFDIFGTRLVVFQMHTLFAVSVTLLAAGPVILGVVMLLLYAADKMYLFSGTSRYHVIDGDDKISLGGWRGFFRFPIILLISCAAPVALAYLLFKENQFIVHSSEWAVWSMMVASFVFVSWFLSRMADYGRPSALTRAYGLGWIWTAWWVVLVAATVGEQQLHVTSGYFVLIFAAAAWLATLLSYLEMFSLQKKEVFCDQNFEEYVATTAPSSSRPGRPSEDGDQTEEQEEEETDETSGLLSRRGGSGFRNYKTRSGEDEHEGDVKDATSNGNSEQGWAKDQWNWMWILQFLAIVPVNIVIVGQMAFTLLDGLGQTGPDGSSVFLVYLSMAIFTIILFSPVVPFIHRFSWHVPTFLLLVLIGTIIYNLIAFPFSGNNRLKLFFQQTIDLDTGSNNVTILGPTVFARTAILSLPSADEENLAWTSVDGFVERRRYSFPGLDPHAANIDTQSVAGKPYSHWLELNVTKTSNNSDLVRARFSIEGRNTRACKLVFDEPIQHFKVKGQGPRDERFKSVPEGGSKEIRLWSREWDRRWEVDVRWNADMLKNGTMHGKAVCLWSDVNQRGVLPAWDEAVHYMPDWVAVTKAGDGLLEGYKHFEV</sequence>
<keyword evidence="6 15" id="KW-0645">Protease</keyword>
<evidence type="ECO:0000256" key="5">
    <source>
        <dbReference type="ARBA" id="ARBA00022554"/>
    </source>
</evidence>
<dbReference type="Pfam" id="PF22251">
    <property type="entry name" value="PFF1_TM"/>
    <property type="match status" value="1"/>
</dbReference>
<evidence type="ECO:0000256" key="1">
    <source>
        <dbReference type="ARBA" id="ARBA00001947"/>
    </source>
</evidence>
<evidence type="ECO:0000256" key="17">
    <source>
        <dbReference type="SAM" id="Phobius"/>
    </source>
</evidence>
<keyword evidence="13 17" id="KW-0472">Membrane</keyword>
<dbReference type="Pfam" id="PF04389">
    <property type="entry name" value="Peptidase_M28"/>
    <property type="match status" value="1"/>
</dbReference>
<feature type="transmembrane region" description="Helical" evidence="17">
    <location>
        <begin position="497"/>
        <end position="517"/>
    </location>
</feature>
<feature type="domain" description="Peptidase M28" evidence="18">
    <location>
        <begin position="155"/>
        <end position="337"/>
    </location>
</feature>